<dbReference type="AlphaFoldDB" id="A0AAX3SS76"/>
<accession>A0AAX3SS76</accession>
<dbReference type="Proteomes" id="UP001219066">
    <property type="component" value="Chromosome"/>
</dbReference>
<keyword evidence="1" id="KW-0812">Transmembrane</keyword>
<evidence type="ECO:0000256" key="1">
    <source>
        <dbReference type="SAM" id="Phobius"/>
    </source>
</evidence>
<evidence type="ECO:0000313" key="2">
    <source>
        <dbReference type="EMBL" id="WFF82863.1"/>
    </source>
</evidence>
<keyword evidence="1" id="KW-1133">Transmembrane helix</keyword>
<dbReference type="RefSeq" id="WP_277849596.1">
    <property type="nucleotide sequence ID" value="NZ_CP120956.1"/>
</dbReference>
<dbReference type="EMBL" id="CP120956">
    <property type="protein sequence ID" value="WFF82863.1"/>
    <property type="molecule type" value="Genomic_DNA"/>
</dbReference>
<gene>
    <name evidence="2" type="ORF">PYR84_09240</name>
</gene>
<protein>
    <submittedName>
        <fullName evidence="2">Uncharacterized protein</fullName>
    </submittedName>
</protein>
<feature type="transmembrane region" description="Helical" evidence="1">
    <location>
        <begin position="162"/>
        <end position="189"/>
    </location>
</feature>
<name>A0AAX3SS76_9BURK</name>
<feature type="transmembrane region" description="Helical" evidence="1">
    <location>
        <begin position="6"/>
        <end position="24"/>
    </location>
</feature>
<reference evidence="2" key="1">
    <citation type="submission" date="2023-03" db="EMBL/GenBank/DDBJ databases">
        <title>Synergistic degradation of erythromycin by symbiotic bacteria Ery-6A and Ery-6B and application in simulated water remediation.</title>
        <authorList>
            <person name="Xu S."/>
        </authorList>
    </citation>
    <scope>NUCLEOTIDE SEQUENCE</scope>
    <source>
        <strain evidence="2">Ery-6A</strain>
    </source>
</reference>
<organism evidence="2 3">
    <name type="scientific">Delftia tsuruhatensis</name>
    <dbReference type="NCBI Taxonomy" id="180282"/>
    <lineage>
        <taxon>Bacteria</taxon>
        <taxon>Pseudomonadati</taxon>
        <taxon>Pseudomonadota</taxon>
        <taxon>Betaproteobacteria</taxon>
        <taxon>Burkholderiales</taxon>
        <taxon>Comamonadaceae</taxon>
        <taxon>Delftia</taxon>
    </lineage>
</organism>
<evidence type="ECO:0000313" key="3">
    <source>
        <dbReference type="Proteomes" id="UP001219066"/>
    </source>
</evidence>
<keyword evidence="1" id="KW-0472">Membrane</keyword>
<feature type="transmembrane region" description="Helical" evidence="1">
    <location>
        <begin position="132"/>
        <end position="156"/>
    </location>
</feature>
<proteinExistence type="predicted"/>
<sequence length="202" mass="23321">MEVEIIVKIIGAVVAVAAGLFALWRDVTSQGHGRRSRWREEYKFAKDFFSDKASGSGMHNFQKSKGYQALAGVGWIKVAEGDYLLNLPDSSIAMDRYVRGVEYLEFVNFQSTSRIRLKLRYRRRFSRVWRKWIYIGMYAVFAFLAVFPLFFGSLFIKNLNQWFIFAPLSLLVFGIPAAMSLQSVAKIIAAEKLVRQQRRISR</sequence>